<name>A0ABN8IIB0_9NEOP</name>
<feature type="compositionally biased region" description="Polar residues" evidence="1">
    <location>
        <begin position="33"/>
        <end position="44"/>
    </location>
</feature>
<sequence length="109" mass="12343">MKAMRRARRNQVKFPNWSEGWRYEGQEGAGRGLSNNDKSPPTHSTFASRLFGNTFFEVIVGITWPEHATKMFKKAFVVRTIAFVGIEPTPPGARGRSTTRYGNRVVKLV</sequence>
<dbReference type="EMBL" id="OW152837">
    <property type="protein sequence ID" value="CAH2058291.1"/>
    <property type="molecule type" value="Genomic_DNA"/>
</dbReference>
<organism evidence="2 3">
    <name type="scientific">Iphiclides podalirius</name>
    <name type="common">scarce swallowtail</name>
    <dbReference type="NCBI Taxonomy" id="110791"/>
    <lineage>
        <taxon>Eukaryota</taxon>
        <taxon>Metazoa</taxon>
        <taxon>Ecdysozoa</taxon>
        <taxon>Arthropoda</taxon>
        <taxon>Hexapoda</taxon>
        <taxon>Insecta</taxon>
        <taxon>Pterygota</taxon>
        <taxon>Neoptera</taxon>
        <taxon>Endopterygota</taxon>
        <taxon>Lepidoptera</taxon>
        <taxon>Glossata</taxon>
        <taxon>Ditrysia</taxon>
        <taxon>Papilionoidea</taxon>
        <taxon>Papilionidae</taxon>
        <taxon>Papilioninae</taxon>
        <taxon>Iphiclides</taxon>
    </lineage>
</organism>
<evidence type="ECO:0000256" key="1">
    <source>
        <dbReference type="SAM" id="MobiDB-lite"/>
    </source>
</evidence>
<dbReference type="Proteomes" id="UP000837857">
    <property type="component" value="Chromosome 25"/>
</dbReference>
<keyword evidence="3" id="KW-1185">Reference proteome</keyword>
<evidence type="ECO:0000313" key="3">
    <source>
        <dbReference type="Proteomes" id="UP000837857"/>
    </source>
</evidence>
<evidence type="ECO:0000313" key="2">
    <source>
        <dbReference type="EMBL" id="CAH2058291.1"/>
    </source>
</evidence>
<proteinExistence type="predicted"/>
<reference evidence="2" key="1">
    <citation type="submission" date="2022-03" db="EMBL/GenBank/DDBJ databases">
        <authorList>
            <person name="Martin H S."/>
        </authorList>
    </citation>
    <scope>NUCLEOTIDE SEQUENCE</scope>
</reference>
<feature type="region of interest" description="Disordered" evidence="1">
    <location>
        <begin position="22"/>
        <end position="44"/>
    </location>
</feature>
<feature type="non-terminal residue" evidence="2">
    <location>
        <position position="1"/>
    </location>
</feature>
<accession>A0ABN8IIB0</accession>
<protein>
    <submittedName>
        <fullName evidence="2">Uncharacterized protein</fullName>
    </submittedName>
</protein>
<gene>
    <name evidence="2" type="ORF">IPOD504_LOCUS10527</name>
</gene>